<dbReference type="InterPro" id="IPR010914">
    <property type="entry name" value="RsgA_GTPase_dom"/>
</dbReference>
<proteinExistence type="inferred from homology"/>
<evidence type="ECO:0000313" key="14">
    <source>
        <dbReference type="Proteomes" id="UP000823637"/>
    </source>
</evidence>
<keyword evidence="4 10" id="KW-0699">rRNA-binding</keyword>
<keyword evidence="6 10" id="KW-0378">Hydrolase</keyword>
<dbReference type="SUPFAM" id="SSF52540">
    <property type="entry name" value="P-loop containing nucleoside triphosphate hydrolases"/>
    <property type="match status" value="1"/>
</dbReference>
<dbReference type="Gene3D" id="1.10.40.50">
    <property type="entry name" value="Probable gtpase engc, domain 3"/>
    <property type="match status" value="1"/>
</dbReference>
<dbReference type="AlphaFoldDB" id="A0A9D9EGF2"/>
<evidence type="ECO:0000256" key="3">
    <source>
        <dbReference type="ARBA" id="ARBA00022723"/>
    </source>
</evidence>
<keyword evidence="9 10" id="KW-0342">GTP-binding</keyword>
<reference evidence="13" key="1">
    <citation type="submission" date="2020-10" db="EMBL/GenBank/DDBJ databases">
        <authorList>
            <person name="Gilroy R."/>
        </authorList>
    </citation>
    <scope>NUCLEOTIDE SEQUENCE</scope>
    <source>
        <strain evidence="13">D3-1215</strain>
    </source>
</reference>
<comment type="caution">
    <text evidence="13">The sequence shown here is derived from an EMBL/GenBank/DDBJ whole genome shotgun (WGS) entry which is preliminary data.</text>
</comment>
<reference evidence="13" key="2">
    <citation type="journal article" date="2021" name="PeerJ">
        <title>Extensive microbial diversity within the chicken gut microbiome revealed by metagenomics and culture.</title>
        <authorList>
            <person name="Gilroy R."/>
            <person name="Ravi A."/>
            <person name="Getino M."/>
            <person name="Pursley I."/>
            <person name="Horton D.L."/>
            <person name="Alikhan N.F."/>
            <person name="Baker D."/>
            <person name="Gharbi K."/>
            <person name="Hall N."/>
            <person name="Watson M."/>
            <person name="Adriaenssens E.M."/>
            <person name="Foster-Nyarko E."/>
            <person name="Jarju S."/>
            <person name="Secka A."/>
            <person name="Antonio M."/>
            <person name="Oren A."/>
            <person name="Chaudhuri R.R."/>
            <person name="La Ragione R."/>
            <person name="Hildebrand F."/>
            <person name="Pallen M.J."/>
        </authorList>
    </citation>
    <scope>NUCLEOTIDE SEQUENCE</scope>
    <source>
        <strain evidence="13">D3-1215</strain>
    </source>
</reference>
<evidence type="ECO:0000256" key="5">
    <source>
        <dbReference type="ARBA" id="ARBA00022741"/>
    </source>
</evidence>
<evidence type="ECO:0000256" key="4">
    <source>
        <dbReference type="ARBA" id="ARBA00022730"/>
    </source>
</evidence>
<keyword evidence="2 10" id="KW-0690">Ribosome biogenesis</keyword>
<feature type="binding site" evidence="10">
    <location>
        <position position="262"/>
    </location>
    <ligand>
        <name>Zn(2+)</name>
        <dbReference type="ChEBI" id="CHEBI:29105"/>
    </ligand>
</feature>
<dbReference type="GO" id="GO:0042274">
    <property type="term" value="P:ribosomal small subunit biogenesis"/>
    <property type="evidence" value="ECO:0007669"/>
    <property type="project" value="UniProtKB-UniRule"/>
</dbReference>
<dbReference type="InterPro" id="IPR030378">
    <property type="entry name" value="G_CP_dom"/>
</dbReference>
<sequence length="301" mass="33246">MENGIVIKTTGAQCLVALDDGSTVEARVRGKIRLDGIKSTNPVAVGDRVEIDGESITAILPRKNYIIRKSMNWSKQSQVIAANVDLLALVVTLCHPQTPNEFIDRMLTVAEAYNVPAMLVFNKADLFDDGLDELYAAYKNLYEQIGYPCLRVSTMNNEGLDELKERIKGKICLFSGNSGVGKTSITNALCPGLDLRTAEISSYHDKGMHTTTFSQMLPFAGGYIIDTPGIKGFGLIDFDRHEVGHFFPEIFKTSKQCRFADCTHTNEPGCAVKTAVENHKISQSRYTSYLSILADTGEKYR</sequence>
<dbReference type="PANTHER" id="PTHR32120">
    <property type="entry name" value="SMALL RIBOSOMAL SUBUNIT BIOGENESIS GTPASE RSGA"/>
    <property type="match status" value="1"/>
</dbReference>
<keyword evidence="5 10" id="KW-0547">Nucleotide-binding</keyword>
<evidence type="ECO:0000313" key="13">
    <source>
        <dbReference type="EMBL" id="MBO8446827.1"/>
    </source>
</evidence>
<evidence type="ECO:0000256" key="2">
    <source>
        <dbReference type="ARBA" id="ARBA00022517"/>
    </source>
</evidence>
<feature type="binding site" evidence="10">
    <location>
        <begin position="176"/>
        <end position="184"/>
    </location>
    <ligand>
        <name>GTP</name>
        <dbReference type="ChEBI" id="CHEBI:37565"/>
    </ligand>
</feature>
<organism evidence="13 14">
    <name type="scientific">Candidatus Enterocola intestinipullorum</name>
    <dbReference type="NCBI Taxonomy" id="2840783"/>
    <lineage>
        <taxon>Bacteria</taxon>
        <taxon>Pseudomonadati</taxon>
        <taxon>Bacteroidota</taxon>
        <taxon>Bacteroidia</taxon>
        <taxon>Bacteroidales</taxon>
        <taxon>Candidatus Enterocola</taxon>
    </lineage>
</organism>
<evidence type="ECO:0000256" key="8">
    <source>
        <dbReference type="ARBA" id="ARBA00022884"/>
    </source>
</evidence>
<dbReference type="PANTHER" id="PTHR32120:SF11">
    <property type="entry name" value="SMALL RIBOSOMAL SUBUNIT BIOGENESIS GTPASE RSGA 1, MITOCHONDRIAL-RELATED"/>
    <property type="match status" value="1"/>
</dbReference>
<keyword evidence="8 10" id="KW-0694">RNA-binding</keyword>
<dbReference type="PROSITE" id="PS50936">
    <property type="entry name" value="ENGC_GTPASE"/>
    <property type="match status" value="1"/>
</dbReference>
<evidence type="ECO:0000256" key="6">
    <source>
        <dbReference type="ARBA" id="ARBA00022801"/>
    </source>
</evidence>
<dbReference type="HAMAP" id="MF_01820">
    <property type="entry name" value="GTPase_RsgA"/>
    <property type="match status" value="1"/>
</dbReference>
<keyword evidence="7 10" id="KW-0862">Zinc</keyword>
<evidence type="ECO:0000256" key="9">
    <source>
        <dbReference type="ARBA" id="ARBA00023134"/>
    </source>
</evidence>
<evidence type="ECO:0000259" key="11">
    <source>
        <dbReference type="PROSITE" id="PS50936"/>
    </source>
</evidence>
<dbReference type="GO" id="GO:0003924">
    <property type="term" value="F:GTPase activity"/>
    <property type="evidence" value="ECO:0007669"/>
    <property type="project" value="UniProtKB-UniRule"/>
</dbReference>
<evidence type="ECO:0000256" key="7">
    <source>
        <dbReference type="ARBA" id="ARBA00022833"/>
    </source>
</evidence>
<feature type="domain" description="EngC GTPase" evidence="11">
    <location>
        <begin position="82"/>
        <end position="231"/>
    </location>
</feature>
<dbReference type="Gene3D" id="3.40.50.300">
    <property type="entry name" value="P-loop containing nucleotide triphosphate hydrolases"/>
    <property type="match status" value="1"/>
</dbReference>
<protein>
    <recommendedName>
        <fullName evidence="10">Small ribosomal subunit biogenesis GTPase RsgA</fullName>
        <ecNumber evidence="10">3.6.1.-</ecNumber>
    </recommendedName>
</protein>
<comment type="subunit">
    <text evidence="10">Monomer. Associates with 30S ribosomal subunit, binds 16S rRNA.</text>
</comment>
<feature type="binding site" evidence="10">
    <location>
        <position position="270"/>
    </location>
    <ligand>
        <name>Zn(2+)</name>
        <dbReference type="ChEBI" id="CHEBI:29105"/>
    </ligand>
</feature>
<dbReference type="InterPro" id="IPR031944">
    <property type="entry name" value="RsgA_N"/>
</dbReference>
<keyword evidence="3 10" id="KW-0479">Metal-binding</keyword>
<gene>
    <name evidence="10 13" type="primary">rsgA</name>
    <name evidence="13" type="ORF">IAC32_03665</name>
</gene>
<dbReference type="GO" id="GO:0005525">
    <property type="term" value="F:GTP binding"/>
    <property type="evidence" value="ECO:0007669"/>
    <property type="project" value="UniProtKB-UniRule"/>
</dbReference>
<dbReference type="SUPFAM" id="SSF50249">
    <property type="entry name" value="Nucleic acid-binding proteins"/>
    <property type="match status" value="1"/>
</dbReference>
<dbReference type="PROSITE" id="PS51721">
    <property type="entry name" value="G_CP"/>
    <property type="match status" value="1"/>
</dbReference>
<evidence type="ECO:0000256" key="10">
    <source>
        <dbReference type="HAMAP-Rule" id="MF_01820"/>
    </source>
</evidence>
<dbReference type="GO" id="GO:0046872">
    <property type="term" value="F:metal ion binding"/>
    <property type="evidence" value="ECO:0007669"/>
    <property type="project" value="UniProtKB-KW"/>
</dbReference>
<dbReference type="GO" id="GO:0019843">
    <property type="term" value="F:rRNA binding"/>
    <property type="evidence" value="ECO:0007669"/>
    <property type="project" value="UniProtKB-KW"/>
</dbReference>
<dbReference type="Pfam" id="PF03193">
    <property type="entry name" value="RsgA_GTPase"/>
    <property type="match status" value="1"/>
</dbReference>
<name>A0A9D9EGF2_9BACT</name>
<dbReference type="Proteomes" id="UP000823637">
    <property type="component" value="Unassembled WGS sequence"/>
</dbReference>
<dbReference type="Pfam" id="PF16745">
    <property type="entry name" value="RsgA_N"/>
    <property type="match status" value="1"/>
</dbReference>
<dbReference type="NCBIfam" id="TIGR00157">
    <property type="entry name" value="ribosome small subunit-dependent GTPase A"/>
    <property type="match status" value="1"/>
</dbReference>
<feature type="binding site" evidence="10">
    <location>
        <position position="264"/>
    </location>
    <ligand>
        <name>Zn(2+)</name>
        <dbReference type="ChEBI" id="CHEBI:29105"/>
    </ligand>
</feature>
<dbReference type="InterPro" id="IPR027417">
    <property type="entry name" value="P-loop_NTPase"/>
</dbReference>
<dbReference type="CDD" id="cd01854">
    <property type="entry name" value="YjeQ_EngC"/>
    <property type="match status" value="1"/>
</dbReference>
<dbReference type="GO" id="GO:0005737">
    <property type="term" value="C:cytoplasm"/>
    <property type="evidence" value="ECO:0007669"/>
    <property type="project" value="UniProtKB-SubCell"/>
</dbReference>
<evidence type="ECO:0000259" key="12">
    <source>
        <dbReference type="PROSITE" id="PS51721"/>
    </source>
</evidence>
<evidence type="ECO:0000256" key="1">
    <source>
        <dbReference type="ARBA" id="ARBA00022490"/>
    </source>
</evidence>
<feature type="domain" description="CP-type G" evidence="12">
    <location>
        <begin position="73"/>
        <end position="233"/>
    </location>
</feature>
<accession>A0A9D9EGF2</accession>
<comment type="function">
    <text evidence="10">One of several proteins that assist in the late maturation steps of the functional core of the 30S ribosomal subunit. Helps release RbfA from mature subunits. May play a role in the assembly of ribosomal proteins into the subunit. Circularly permuted GTPase that catalyzes slow GTP hydrolysis, GTPase activity is stimulated by the 30S ribosomal subunit.</text>
</comment>
<dbReference type="Gene3D" id="2.40.50.140">
    <property type="entry name" value="Nucleic acid-binding proteins"/>
    <property type="match status" value="1"/>
</dbReference>
<dbReference type="EC" id="3.6.1.-" evidence="10"/>
<feature type="binding site" evidence="10">
    <location>
        <position position="257"/>
    </location>
    <ligand>
        <name>Zn(2+)</name>
        <dbReference type="ChEBI" id="CHEBI:29105"/>
    </ligand>
</feature>
<dbReference type="InterPro" id="IPR004881">
    <property type="entry name" value="Ribosome_biogen_GTPase_RsgA"/>
</dbReference>
<comment type="similarity">
    <text evidence="10">Belongs to the TRAFAC class YlqF/YawG GTPase family. RsgA subfamily.</text>
</comment>
<comment type="subcellular location">
    <subcellularLocation>
        <location evidence="10">Cytoplasm</location>
    </subcellularLocation>
</comment>
<dbReference type="EMBL" id="JADIMR010000050">
    <property type="protein sequence ID" value="MBO8446827.1"/>
    <property type="molecule type" value="Genomic_DNA"/>
</dbReference>
<dbReference type="InterPro" id="IPR012340">
    <property type="entry name" value="NA-bd_OB-fold"/>
</dbReference>
<comment type="cofactor">
    <cofactor evidence="10">
        <name>Zn(2+)</name>
        <dbReference type="ChEBI" id="CHEBI:29105"/>
    </cofactor>
    <text evidence="10">Binds 1 zinc ion per subunit.</text>
</comment>
<feature type="binding site" evidence="10">
    <location>
        <begin position="122"/>
        <end position="125"/>
    </location>
    <ligand>
        <name>GTP</name>
        <dbReference type="ChEBI" id="CHEBI:37565"/>
    </ligand>
</feature>
<keyword evidence="1 10" id="KW-0963">Cytoplasm</keyword>